<dbReference type="EMBL" id="JAWDGP010003850">
    <property type="protein sequence ID" value="KAK3770381.1"/>
    <property type="molecule type" value="Genomic_DNA"/>
</dbReference>
<evidence type="ECO:0000313" key="3">
    <source>
        <dbReference type="Proteomes" id="UP001283361"/>
    </source>
</evidence>
<gene>
    <name evidence="2" type="ORF">RRG08_036131</name>
</gene>
<evidence type="ECO:0000313" key="2">
    <source>
        <dbReference type="EMBL" id="KAK3770381.1"/>
    </source>
</evidence>
<accession>A0AAE0ZKD4</accession>
<comment type="caution">
    <text evidence="2">The sequence shown here is derived from an EMBL/GenBank/DDBJ whole genome shotgun (WGS) entry which is preliminary data.</text>
</comment>
<reference evidence="2" key="1">
    <citation type="journal article" date="2023" name="G3 (Bethesda)">
        <title>A reference genome for the long-term kleptoplast-retaining sea slug Elysia crispata morphotype clarki.</title>
        <authorList>
            <person name="Eastman K.E."/>
            <person name="Pendleton A.L."/>
            <person name="Shaikh M.A."/>
            <person name="Suttiyut T."/>
            <person name="Ogas R."/>
            <person name="Tomko P."/>
            <person name="Gavelis G."/>
            <person name="Widhalm J.R."/>
            <person name="Wisecaver J.H."/>
        </authorList>
    </citation>
    <scope>NUCLEOTIDE SEQUENCE</scope>
    <source>
        <strain evidence="2">ECLA1</strain>
    </source>
</reference>
<sequence length="101" mass="11509">MSRNPPALGLSTSDRCWQKTVSVRALPRLRSTRVNSGRLTARQMLRKVDPGDKVNYHHPFIFWTPLHHFRVRDTIPPSRGPSSTAIRKLNRRKTNGLEGPG</sequence>
<dbReference type="Proteomes" id="UP001283361">
    <property type="component" value="Unassembled WGS sequence"/>
</dbReference>
<dbReference type="AlphaFoldDB" id="A0AAE0ZKD4"/>
<feature type="region of interest" description="Disordered" evidence="1">
    <location>
        <begin position="74"/>
        <end position="101"/>
    </location>
</feature>
<evidence type="ECO:0000256" key="1">
    <source>
        <dbReference type="SAM" id="MobiDB-lite"/>
    </source>
</evidence>
<keyword evidence="3" id="KW-1185">Reference proteome</keyword>
<organism evidence="2 3">
    <name type="scientific">Elysia crispata</name>
    <name type="common">lettuce slug</name>
    <dbReference type="NCBI Taxonomy" id="231223"/>
    <lineage>
        <taxon>Eukaryota</taxon>
        <taxon>Metazoa</taxon>
        <taxon>Spiralia</taxon>
        <taxon>Lophotrochozoa</taxon>
        <taxon>Mollusca</taxon>
        <taxon>Gastropoda</taxon>
        <taxon>Heterobranchia</taxon>
        <taxon>Euthyneura</taxon>
        <taxon>Panpulmonata</taxon>
        <taxon>Sacoglossa</taxon>
        <taxon>Placobranchoidea</taxon>
        <taxon>Plakobranchidae</taxon>
        <taxon>Elysia</taxon>
    </lineage>
</organism>
<proteinExistence type="predicted"/>
<name>A0AAE0ZKD4_9GAST</name>
<protein>
    <submittedName>
        <fullName evidence="2">Uncharacterized protein</fullName>
    </submittedName>
</protein>